<dbReference type="GO" id="GO:0046983">
    <property type="term" value="F:protein dimerization activity"/>
    <property type="evidence" value="ECO:0007669"/>
    <property type="project" value="InterPro"/>
</dbReference>
<feature type="domain" description="MADS-box" evidence="7">
    <location>
        <begin position="20"/>
        <end position="52"/>
    </location>
</feature>
<reference evidence="8" key="2">
    <citation type="submission" date="2019-07" db="EMBL/GenBank/DDBJ databases">
        <authorList>
            <person name="Yang Y."/>
            <person name="Bocs S."/>
            <person name="Baudouin L."/>
        </authorList>
    </citation>
    <scope>NUCLEOTIDE SEQUENCE</scope>
    <source>
        <tissue evidence="8">Spear leaf of Hainan Tall coconut</tissue>
    </source>
</reference>
<name>A0A8K0INF1_COCNU</name>
<evidence type="ECO:0000256" key="6">
    <source>
        <dbReference type="SAM" id="MobiDB-lite"/>
    </source>
</evidence>
<keyword evidence="3" id="KW-0238">DNA-binding</keyword>
<feature type="compositionally biased region" description="Basic and acidic residues" evidence="6">
    <location>
        <begin position="99"/>
        <end position="109"/>
    </location>
</feature>
<evidence type="ECO:0000256" key="5">
    <source>
        <dbReference type="ARBA" id="ARBA00023242"/>
    </source>
</evidence>
<evidence type="ECO:0000256" key="2">
    <source>
        <dbReference type="ARBA" id="ARBA00023015"/>
    </source>
</evidence>
<dbReference type="InterPro" id="IPR002100">
    <property type="entry name" value="TF_MADSbox"/>
</dbReference>
<dbReference type="Proteomes" id="UP000797356">
    <property type="component" value="Chromosome 11"/>
</dbReference>
<organism evidence="8 9">
    <name type="scientific">Cocos nucifera</name>
    <name type="common">Coconut palm</name>
    <dbReference type="NCBI Taxonomy" id="13894"/>
    <lineage>
        <taxon>Eukaryota</taxon>
        <taxon>Viridiplantae</taxon>
        <taxon>Streptophyta</taxon>
        <taxon>Embryophyta</taxon>
        <taxon>Tracheophyta</taxon>
        <taxon>Spermatophyta</taxon>
        <taxon>Magnoliopsida</taxon>
        <taxon>Liliopsida</taxon>
        <taxon>Arecaceae</taxon>
        <taxon>Arecoideae</taxon>
        <taxon>Cocoseae</taxon>
        <taxon>Attaleinae</taxon>
        <taxon>Cocos</taxon>
    </lineage>
</organism>
<keyword evidence="4" id="KW-0804">Transcription</keyword>
<accession>A0A8K0INF1</accession>
<evidence type="ECO:0000256" key="4">
    <source>
        <dbReference type="ARBA" id="ARBA00023163"/>
    </source>
</evidence>
<protein>
    <recommendedName>
        <fullName evidence="7">MADS-box domain-containing protein</fullName>
    </recommendedName>
</protein>
<dbReference type="EMBL" id="CM017882">
    <property type="protein sequence ID" value="KAG1363384.1"/>
    <property type="molecule type" value="Genomic_DNA"/>
</dbReference>
<feature type="region of interest" description="Disordered" evidence="6">
    <location>
        <begin position="83"/>
        <end position="109"/>
    </location>
</feature>
<dbReference type="SUPFAM" id="SSF55455">
    <property type="entry name" value="SRF-like"/>
    <property type="match status" value="1"/>
</dbReference>
<proteinExistence type="predicted"/>
<keyword evidence="2" id="KW-0805">Transcription regulation</keyword>
<dbReference type="GO" id="GO:0003677">
    <property type="term" value="F:DNA binding"/>
    <property type="evidence" value="ECO:0007669"/>
    <property type="project" value="UniProtKB-KW"/>
</dbReference>
<dbReference type="GO" id="GO:0005634">
    <property type="term" value="C:nucleus"/>
    <property type="evidence" value="ECO:0007669"/>
    <property type="project" value="UniProtKB-SubCell"/>
</dbReference>
<evidence type="ECO:0000313" key="9">
    <source>
        <dbReference type="Proteomes" id="UP000797356"/>
    </source>
</evidence>
<keyword evidence="5" id="KW-0539">Nucleus</keyword>
<sequence length="109" mass="12318">MAPPQGNGGRDDGRSEKALRLSIKNRTKGLCKKAYDLATLCDFELALVCYSSDADEPTTWPPDRSKIEDAIHHYFEIPAHKKLPKNQITLDNPHPNSGADEKKRCRREE</sequence>
<dbReference type="Pfam" id="PF00319">
    <property type="entry name" value="SRF-TF"/>
    <property type="match status" value="1"/>
</dbReference>
<dbReference type="InterPro" id="IPR036879">
    <property type="entry name" value="TF_MADSbox_sf"/>
</dbReference>
<evidence type="ECO:0000256" key="3">
    <source>
        <dbReference type="ARBA" id="ARBA00023125"/>
    </source>
</evidence>
<comment type="subcellular location">
    <subcellularLocation>
        <location evidence="1">Nucleus</location>
    </subcellularLocation>
</comment>
<reference evidence="8" key="1">
    <citation type="journal article" date="2017" name="Gigascience">
        <title>The genome draft of coconut (Cocos nucifera).</title>
        <authorList>
            <person name="Xiao Y."/>
            <person name="Xu P."/>
            <person name="Fan H."/>
            <person name="Baudouin L."/>
            <person name="Xia W."/>
            <person name="Bocs S."/>
            <person name="Xu J."/>
            <person name="Li Q."/>
            <person name="Guo A."/>
            <person name="Zhou L."/>
            <person name="Li J."/>
            <person name="Wu Y."/>
            <person name="Ma Z."/>
            <person name="Armero A."/>
            <person name="Issali A.E."/>
            <person name="Liu N."/>
            <person name="Peng M."/>
            <person name="Yang Y."/>
        </authorList>
    </citation>
    <scope>NUCLEOTIDE SEQUENCE</scope>
    <source>
        <tissue evidence="8">Spear leaf of Hainan Tall coconut</tissue>
    </source>
</reference>
<comment type="caution">
    <text evidence="8">The sequence shown here is derived from an EMBL/GenBank/DDBJ whole genome shotgun (WGS) entry which is preliminary data.</text>
</comment>
<dbReference type="AlphaFoldDB" id="A0A8K0INF1"/>
<gene>
    <name evidence="8" type="ORF">COCNU_11G002110</name>
</gene>
<evidence type="ECO:0000259" key="7">
    <source>
        <dbReference type="PROSITE" id="PS50066"/>
    </source>
</evidence>
<dbReference type="PROSITE" id="PS50066">
    <property type="entry name" value="MADS_BOX_2"/>
    <property type="match status" value="1"/>
</dbReference>
<dbReference type="Gene3D" id="3.40.1810.10">
    <property type="entry name" value="Transcription factor, MADS-box"/>
    <property type="match status" value="1"/>
</dbReference>
<keyword evidence="9" id="KW-1185">Reference proteome</keyword>
<evidence type="ECO:0000313" key="8">
    <source>
        <dbReference type="EMBL" id="KAG1363384.1"/>
    </source>
</evidence>
<evidence type="ECO:0000256" key="1">
    <source>
        <dbReference type="ARBA" id="ARBA00004123"/>
    </source>
</evidence>
<dbReference type="OrthoDB" id="601557at2759"/>